<keyword evidence="3" id="KW-1185">Reference proteome</keyword>
<proteinExistence type="predicted"/>
<feature type="chain" id="PRO_5040269303" evidence="1">
    <location>
        <begin position="26"/>
        <end position="118"/>
    </location>
</feature>
<sequence length="118" mass="12966">MIDDCGRSARVIVSLLSLLVEAGLAMPPFPSVGIDPGCRQCLALFYSTILPDGRCRLAGKAISRRRRGRCYRGSGRIKVGIIQIVDSAIKSADRITNRRHDSVRPQVDKRFALVMAVL</sequence>
<comment type="caution">
    <text evidence="2">The sequence shown here is derived from an EMBL/GenBank/DDBJ whole genome shotgun (WGS) entry which is preliminary data.</text>
</comment>
<accession>A0A9P9ENW2</accession>
<evidence type="ECO:0000313" key="3">
    <source>
        <dbReference type="Proteomes" id="UP000717696"/>
    </source>
</evidence>
<protein>
    <submittedName>
        <fullName evidence="2">Uncharacterized protein</fullName>
    </submittedName>
</protein>
<gene>
    <name evidence="2" type="ORF">B0J13DRAFT_558207</name>
</gene>
<name>A0A9P9ENW2_9HYPO</name>
<evidence type="ECO:0000256" key="1">
    <source>
        <dbReference type="SAM" id="SignalP"/>
    </source>
</evidence>
<keyword evidence="1" id="KW-0732">Signal</keyword>
<dbReference type="EMBL" id="JAGMUU010000013">
    <property type="protein sequence ID" value="KAH7140534.1"/>
    <property type="molecule type" value="Genomic_DNA"/>
</dbReference>
<dbReference type="AlphaFoldDB" id="A0A9P9ENW2"/>
<dbReference type="Proteomes" id="UP000717696">
    <property type="component" value="Unassembled WGS sequence"/>
</dbReference>
<feature type="signal peptide" evidence="1">
    <location>
        <begin position="1"/>
        <end position="25"/>
    </location>
</feature>
<organism evidence="2 3">
    <name type="scientific">Dactylonectria estremocensis</name>
    <dbReference type="NCBI Taxonomy" id="1079267"/>
    <lineage>
        <taxon>Eukaryota</taxon>
        <taxon>Fungi</taxon>
        <taxon>Dikarya</taxon>
        <taxon>Ascomycota</taxon>
        <taxon>Pezizomycotina</taxon>
        <taxon>Sordariomycetes</taxon>
        <taxon>Hypocreomycetidae</taxon>
        <taxon>Hypocreales</taxon>
        <taxon>Nectriaceae</taxon>
        <taxon>Dactylonectria</taxon>
    </lineage>
</organism>
<reference evidence="2" key="1">
    <citation type="journal article" date="2021" name="Nat. Commun.">
        <title>Genetic determinants of endophytism in the Arabidopsis root mycobiome.</title>
        <authorList>
            <person name="Mesny F."/>
            <person name="Miyauchi S."/>
            <person name="Thiergart T."/>
            <person name="Pickel B."/>
            <person name="Atanasova L."/>
            <person name="Karlsson M."/>
            <person name="Huettel B."/>
            <person name="Barry K.W."/>
            <person name="Haridas S."/>
            <person name="Chen C."/>
            <person name="Bauer D."/>
            <person name="Andreopoulos W."/>
            <person name="Pangilinan J."/>
            <person name="LaButti K."/>
            <person name="Riley R."/>
            <person name="Lipzen A."/>
            <person name="Clum A."/>
            <person name="Drula E."/>
            <person name="Henrissat B."/>
            <person name="Kohler A."/>
            <person name="Grigoriev I.V."/>
            <person name="Martin F.M."/>
            <person name="Hacquard S."/>
        </authorList>
    </citation>
    <scope>NUCLEOTIDE SEQUENCE</scope>
    <source>
        <strain evidence="2">MPI-CAGE-AT-0021</strain>
    </source>
</reference>
<evidence type="ECO:0000313" key="2">
    <source>
        <dbReference type="EMBL" id="KAH7140534.1"/>
    </source>
</evidence>